<reference evidence="2" key="1">
    <citation type="submission" date="2020-07" db="EMBL/GenBank/DDBJ databases">
        <title>Huge and variable diversity of episymbiotic CPR bacteria and DPANN archaea in groundwater ecosystems.</title>
        <authorList>
            <person name="He C.Y."/>
            <person name="Keren R."/>
            <person name="Whittaker M."/>
            <person name="Farag I.F."/>
            <person name="Doudna J."/>
            <person name="Cate J.H.D."/>
            <person name="Banfield J.F."/>
        </authorList>
    </citation>
    <scope>NUCLEOTIDE SEQUENCE</scope>
    <source>
        <strain evidence="2">NC_groundwater_1482_Ag_S-0.65um_47_24</strain>
    </source>
</reference>
<proteinExistence type="predicted"/>
<sequence length="353" mass="38087">MREAGGLQSLASLTEARAEIDTSAQRSAIDTIRSNGFTPSDFGGQQGFMEAARTVAAMEAIKGGKLTNSELKASMETGILSEVGRNQAIDQASKTMGLDPKSFERVLKNWEGINEFQKFHMEQIFADRIGVSFPKLEAYKNSFMELSVPSGGLGQLGKEPNGLGDLSDIKADHRAEGYENLKKAGFDLENINNDSGAYSEAAKITGLMRHIKGEDLTQKELSMANSGGLFSESGLKQAIGKVSKAVGMEEKDLNNALNHWKCVSQFMELADSQGTMSRVWGLDLPSISEYKKNFEKMAAEPAPERAGADQSGKVSLAFTPDGKGGLEIVQQTRRAGTETKVGDFATSGHEAER</sequence>
<dbReference type="AlphaFoldDB" id="A0A933GJW9"/>
<gene>
    <name evidence="2" type="ORF">HY730_00250</name>
</gene>
<dbReference type="Proteomes" id="UP000772181">
    <property type="component" value="Unassembled WGS sequence"/>
</dbReference>
<name>A0A933GJW9_UNCTE</name>
<evidence type="ECO:0000256" key="1">
    <source>
        <dbReference type="SAM" id="MobiDB-lite"/>
    </source>
</evidence>
<protein>
    <submittedName>
        <fullName evidence="2">Uncharacterized protein</fullName>
    </submittedName>
</protein>
<feature type="region of interest" description="Disordered" evidence="1">
    <location>
        <begin position="332"/>
        <end position="353"/>
    </location>
</feature>
<organism evidence="2 3">
    <name type="scientific">Tectimicrobiota bacterium</name>
    <dbReference type="NCBI Taxonomy" id="2528274"/>
    <lineage>
        <taxon>Bacteria</taxon>
        <taxon>Pseudomonadati</taxon>
        <taxon>Nitrospinota/Tectimicrobiota group</taxon>
        <taxon>Candidatus Tectimicrobiota</taxon>
    </lineage>
</organism>
<evidence type="ECO:0000313" key="3">
    <source>
        <dbReference type="Proteomes" id="UP000772181"/>
    </source>
</evidence>
<dbReference type="EMBL" id="JACQWF010000013">
    <property type="protein sequence ID" value="MBI4594791.1"/>
    <property type="molecule type" value="Genomic_DNA"/>
</dbReference>
<comment type="caution">
    <text evidence="2">The sequence shown here is derived from an EMBL/GenBank/DDBJ whole genome shotgun (WGS) entry which is preliminary data.</text>
</comment>
<accession>A0A933GJW9</accession>
<evidence type="ECO:0000313" key="2">
    <source>
        <dbReference type="EMBL" id="MBI4594791.1"/>
    </source>
</evidence>